<name>A0A1V8RV96_9HYPH</name>
<proteinExistence type="predicted"/>
<dbReference type="OrthoDB" id="5402150at2"/>
<protein>
    <recommendedName>
        <fullName evidence="1">Co-chaperone DjlA N-terminal domain-containing protein</fullName>
    </recommendedName>
</protein>
<evidence type="ECO:0000259" key="1">
    <source>
        <dbReference type="Pfam" id="PF05099"/>
    </source>
</evidence>
<dbReference type="InterPro" id="IPR029024">
    <property type="entry name" value="TerB-like"/>
</dbReference>
<organism evidence="2 3">
    <name type="scientific">Manganibacter manganicus</name>
    <dbReference type="NCBI Taxonomy" id="1873176"/>
    <lineage>
        <taxon>Bacteria</taxon>
        <taxon>Pseudomonadati</taxon>
        <taxon>Pseudomonadota</taxon>
        <taxon>Alphaproteobacteria</taxon>
        <taxon>Hyphomicrobiales</taxon>
        <taxon>Phyllobacteriaceae</taxon>
        <taxon>Manganibacter</taxon>
    </lineage>
</organism>
<evidence type="ECO:0000313" key="3">
    <source>
        <dbReference type="Proteomes" id="UP000191905"/>
    </source>
</evidence>
<dbReference type="AlphaFoldDB" id="A0A1V8RV96"/>
<dbReference type="Gene3D" id="1.10.3680.10">
    <property type="entry name" value="TerB-like"/>
    <property type="match status" value="1"/>
</dbReference>
<comment type="caution">
    <text evidence="2">The sequence shown here is derived from an EMBL/GenBank/DDBJ whole genome shotgun (WGS) entry which is preliminary data.</text>
</comment>
<gene>
    <name evidence="2" type="ORF">BFN67_10070</name>
</gene>
<evidence type="ECO:0000313" key="2">
    <source>
        <dbReference type="EMBL" id="OQM77130.1"/>
    </source>
</evidence>
<accession>A0A1V8RV96</accession>
<dbReference type="EMBL" id="MDET01000002">
    <property type="protein sequence ID" value="OQM77130.1"/>
    <property type="molecule type" value="Genomic_DNA"/>
</dbReference>
<dbReference type="InterPro" id="IPR007791">
    <property type="entry name" value="DjlA_N"/>
</dbReference>
<dbReference type="Proteomes" id="UP000191905">
    <property type="component" value="Unassembled WGS sequence"/>
</dbReference>
<dbReference type="STRING" id="1873176.BFN67_10070"/>
<dbReference type="CDD" id="cd07313">
    <property type="entry name" value="terB_like_2"/>
    <property type="match status" value="1"/>
</dbReference>
<sequence>MFERMLSFLKDLPGGAERRGLDGDDPRVAASALLYHVIDADGVRQDAEWERFKALLRETYGVSGDELEELAEAGARADGEAIDLYAFTSVLKRDLDLDARKAFIGLMWELVYADGELHELEDNVVWRVAELIGVERRDRVEARRAAAASVKKNSGNE</sequence>
<dbReference type="Pfam" id="PF05099">
    <property type="entry name" value="TerB"/>
    <property type="match status" value="1"/>
</dbReference>
<keyword evidence="3" id="KW-1185">Reference proteome</keyword>
<dbReference type="RefSeq" id="WP_080918085.1">
    <property type="nucleotide sequence ID" value="NZ_MDET01000002.1"/>
</dbReference>
<feature type="domain" description="Co-chaperone DjlA N-terminal" evidence="1">
    <location>
        <begin position="28"/>
        <end position="143"/>
    </location>
</feature>
<reference evidence="2 3" key="1">
    <citation type="journal article" date="2016" name="Int. J. Syst. Evol. Microbiol.">
        <title>Pseudaminobacter manganicus sp. nov., isolated from sludge of a manganese mine.</title>
        <authorList>
            <person name="Li J."/>
            <person name="Huang J."/>
            <person name="Liao S."/>
            <person name="Wang G."/>
        </authorList>
    </citation>
    <scope>NUCLEOTIDE SEQUENCE [LARGE SCALE GENOMIC DNA]</scope>
    <source>
        <strain evidence="2 3">JH-7</strain>
    </source>
</reference>
<dbReference type="SUPFAM" id="SSF158682">
    <property type="entry name" value="TerB-like"/>
    <property type="match status" value="1"/>
</dbReference>